<dbReference type="OrthoDB" id="581999at2"/>
<accession>A0A0J9EWF4</accession>
<name>A0A0J9EWF4_9CYAN</name>
<reference evidence="2 3" key="1">
    <citation type="submission" date="2015-06" db="EMBL/GenBank/DDBJ databases">
        <title>Draft genome assembly of filamentous brackish cyanobacterium Limnoraphis robusta strain CS-951.</title>
        <authorList>
            <person name="Willis A."/>
            <person name="Parks M."/>
            <person name="Burford M.A."/>
        </authorList>
    </citation>
    <scope>NUCLEOTIDE SEQUENCE [LARGE SCALE GENOMIC DNA]</scope>
    <source>
        <strain evidence="2 3">CS-951</strain>
    </source>
</reference>
<evidence type="ECO:0000313" key="3">
    <source>
        <dbReference type="Proteomes" id="UP000033607"/>
    </source>
</evidence>
<dbReference type="EMBL" id="LATL02000107">
    <property type="protein sequence ID" value="KMW70608.1"/>
    <property type="molecule type" value="Genomic_DNA"/>
</dbReference>
<organism evidence="2 3">
    <name type="scientific">Limnoraphis robusta CS-951</name>
    <dbReference type="NCBI Taxonomy" id="1637645"/>
    <lineage>
        <taxon>Bacteria</taxon>
        <taxon>Bacillati</taxon>
        <taxon>Cyanobacteriota</taxon>
        <taxon>Cyanophyceae</taxon>
        <taxon>Oscillatoriophycideae</taxon>
        <taxon>Oscillatoriales</taxon>
        <taxon>Sirenicapillariaceae</taxon>
        <taxon>Limnoraphis</taxon>
    </lineage>
</organism>
<dbReference type="AlphaFoldDB" id="A0A0J9EWF4"/>
<gene>
    <name evidence="2" type="ORF">WN50_33940</name>
</gene>
<sequence length="137" mass="13903">MKLGYLAVVALTVAIHLGTPDLALADRQTLTPGASLTAAGTSGGQSNSGDCGFVAAAPNHTIDVAEDLAYVLIRVQTSGSPTLLIEGPAGRYCVLPEGAGGNLQFSGYAPSGTYNIYVGDRASGQHSYQFSISGQAN</sequence>
<keyword evidence="1" id="KW-0732">Signal</keyword>
<evidence type="ECO:0000256" key="1">
    <source>
        <dbReference type="SAM" id="SignalP"/>
    </source>
</evidence>
<feature type="signal peptide" evidence="1">
    <location>
        <begin position="1"/>
        <end position="25"/>
    </location>
</feature>
<comment type="caution">
    <text evidence="2">The sequence shown here is derived from an EMBL/GenBank/DDBJ whole genome shotgun (WGS) entry which is preliminary data.</text>
</comment>
<proteinExistence type="predicted"/>
<dbReference type="PATRIC" id="fig|1637645.4.peg.2210"/>
<evidence type="ECO:0000313" key="2">
    <source>
        <dbReference type="EMBL" id="KMW70608.1"/>
    </source>
</evidence>
<dbReference type="RefSeq" id="WP_046279473.1">
    <property type="nucleotide sequence ID" value="NZ_LATL02000107.1"/>
</dbReference>
<feature type="chain" id="PRO_5005318727" evidence="1">
    <location>
        <begin position="26"/>
        <end position="137"/>
    </location>
</feature>
<dbReference type="Proteomes" id="UP000033607">
    <property type="component" value="Unassembled WGS sequence"/>
</dbReference>
<protein>
    <submittedName>
        <fullName evidence="2">Uncharacterized protein</fullName>
    </submittedName>
</protein>